<name>A0ABW6Y2Q7_9ACTN</name>
<evidence type="ECO:0000313" key="2">
    <source>
        <dbReference type="Proteomes" id="UP001602370"/>
    </source>
</evidence>
<dbReference type="Proteomes" id="UP001602370">
    <property type="component" value="Unassembled WGS sequence"/>
</dbReference>
<dbReference type="RefSeq" id="WP_388311514.1">
    <property type="nucleotide sequence ID" value="NZ_JBIBDZ010000016.1"/>
</dbReference>
<gene>
    <name evidence="1" type="ORF">ACFY8C_36785</name>
</gene>
<dbReference type="InterPro" id="IPR023375">
    <property type="entry name" value="ADC_dom_sf"/>
</dbReference>
<comment type="caution">
    <text evidence="1">The sequence shown here is derived from an EMBL/GenBank/DDBJ whole genome shotgun (WGS) entry which is preliminary data.</text>
</comment>
<accession>A0ABW6Y2Q7</accession>
<keyword evidence="2" id="KW-1185">Reference proteome</keyword>
<evidence type="ECO:0000313" key="1">
    <source>
        <dbReference type="EMBL" id="MFF5923841.1"/>
    </source>
</evidence>
<dbReference type="EMBL" id="JBIBDZ010000016">
    <property type="protein sequence ID" value="MFF5923841.1"/>
    <property type="molecule type" value="Genomic_DNA"/>
</dbReference>
<sequence length="289" mass="31155">MTAPLPLPPVSEPFRLPFHYGALHQIGLDWLVAPGPVRELLAKHHPDLTAAEFEDGRALVSLNYQLYFAQYAFGGGVTQEIEFNVVAFPTGAEGRLPRLSYAQYAQGWDQTKLLGIARVHVVCDNPFAIRAGRELYAEPKYPGRFEVDLPSLNGPAGETWNVRCKAATIGVDGTLDEDLGPLVDLTAELDGLAPAVANSAPITGYGTDLEGRLLAGPMNVSQPYRWYDLAAPAHAGRARLTVHAPESDLGRDALALVGDGEPATGAWTYQSPPVAAHNRPYYVPVAPRP</sequence>
<dbReference type="Gene3D" id="2.40.400.10">
    <property type="entry name" value="Acetoacetate decarboxylase-like"/>
    <property type="match status" value="1"/>
</dbReference>
<dbReference type="SUPFAM" id="SSF160104">
    <property type="entry name" value="Acetoacetate decarboxylase-like"/>
    <property type="match status" value="1"/>
</dbReference>
<protein>
    <recommendedName>
        <fullName evidence="3">Acetoacetate decarboxylase</fullName>
    </recommendedName>
</protein>
<organism evidence="1 2">
    <name type="scientific">Streptomyces flavochromogenes</name>
    <dbReference type="NCBI Taxonomy" id="68199"/>
    <lineage>
        <taxon>Bacteria</taxon>
        <taxon>Bacillati</taxon>
        <taxon>Actinomycetota</taxon>
        <taxon>Actinomycetes</taxon>
        <taxon>Kitasatosporales</taxon>
        <taxon>Streptomycetaceae</taxon>
        <taxon>Streptomyces</taxon>
    </lineage>
</organism>
<evidence type="ECO:0008006" key="3">
    <source>
        <dbReference type="Google" id="ProtNLM"/>
    </source>
</evidence>
<proteinExistence type="predicted"/>
<reference evidence="1 2" key="1">
    <citation type="submission" date="2024-10" db="EMBL/GenBank/DDBJ databases">
        <title>The Natural Products Discovery Center: Release of the First 8490 Sequenced Strains for Exploring Actinobacteria Biosynthetic Diversity.</title>
        <authorList>
            <person name="Kalkreuter E."/>
            <person name="Kautsar S.A."/>
            <person name="Yang D."/>
            <person name="Bader C.D."/>
            <person name="Teijaro C.N."/>
            <person name="Fluegel L."/>
            <person name="Davis C.M."/>
            <person name="Simpson J.R."/>
            <person name="Lauterbach L."/>
            <person name="Steele A.D."/>
            <person name="Gui C."/>
            <person name="Meng S."/>
            <person name="Li G."/>
            <person name="Viehrig K."/>
            <person name="Ye F."/>
            <person name="Su P."/>
            <person name="Kiefer A.F."/>
            <person name="Nichols A."/>
            <person name="Cepeda A.J."/>
            <person name="Yan W."/>
            <person name="Fan B."/>
            <person name="Jiang Y."/>
            <person name="Adhikari A."/>
            <person name="Zheng C.-J."/>
            <person name="Schuster L."/>
            <person name="Cowan T.M."/>
            <person name="Smanski M.J."/>
            <person name="Chevrette M.G."/>
            <person name="De Carvalho L.P.S."/>
            <person name="Shen B."/>
        </authorList>
    </citation>
    <scope>NUCLEOTIDE SEQUENCE [LARGE SCALE GENOMIC DNA]</scope>
    <source>
        <strain evidence="1 2">NPDC012605</strain>
    </source>
</reference>